<feature type="region of interest" description="Disordered" evidence="6">
    <location>
        <begin position="540"/>
        <end position="584"/>
    </location>
</feature>
<feature type="repeat" description="TPR" evidence="5">
    <location>
        <begin position="60"/>
        <end position="93"/>
    </location>
</feature>
<dbReference type="SMART" id="SM00028">
    <property type="entry name" value="TPR"/>
    <property type="match status" value="4"/>
</dbReference>
<dbReference type="PANTHER" id="PTHR46512:SF9">
    <property type="entry name" value="PEPTIDYLPROLYL ISOMERASE"/>
    <property type="match status" value="1"/>
</dbReference>
<dbReference type="SUPFAM" id="SSF48452">
    <property type="entry name" value="TPR-like"/>
    <property type="match status" value="1"/>
</dbReference>
<dbReference type="AlphaFoldDB" id="A0A7S3JNW6"/>
<evidence type="ECO:0000256" key="1">
    <source>
        <dbReference type="ARBA" id="ARBA00000971"/>
    </source>
</evidence>
<dbReference type="InterPro" id="IPR050754">
    <property type="entry name" value="FKBP4/5/8-like"/>
</dbReference>
<dbReference type="InterPro" id="IPR019734">
    <property type="entry name" value="TPR_rpt"/>
</dbReference>
<dbReference type="GO" id="GO:0003755">
    <property type="term" value="F:peptidyl-prolyl cis-trans isomerase activity"/>
    <property type="evidence" value="ECO:0007669"/>
    <property type="project" value="UniProtKB-EC"/>
</dbReference>
<keyword evidence="3" id="KW-0697">Rotamase</keyword>
<keyword evidence="5" id="KW-0802">TPR repeat</keyword>
<evidence type="ECO:0000256" key="3">
    <source>
        <dbReference type="ARBA" id="ARBA00023110"/>
    </source>
</evidence>
<dbReference type="PROSITE" id="PS50005">
    <property type="entry name" value="TPR"/>
    <property type="match status" value="1"/>
</dbReference>
<proteinExistence type="predicted"/>
<organism evidence="7">
    <name type="scientific">Aureoumbra lagunensis</name>
    <dbReference type="NCBI Taxonomy" id="44058"/>
    <lineage>
        <taxon>Eukaryota</taxon>
        <taxon>Sar</taxon>
        <taxon>Stramenopiles</taxon>
        <taxon>Ochrophyta</taxon>
        <taxon>Pelagophyceae</taxon>
        <taxon>Pelagomonadales</taxon>
        <taxon>Aureoumbra</taxon>
    </lineage>
</organism>
<dbReference type="EMBL" id="HBIJ01001523">
    <property type="protein sequence ID" value="CAE0360370.1"/>
    <property type="molecule type" value="Transcribed_RNA"/>
</dbReference>
<comment type="catalytic activity">
    <reaction evidence="1">
        <text>[protein]-peptidylproline (omega=180) = [protein]-peptidylproline (omega=0)</text>
        <dbReference type="Rhea" id="RHEA:16237"/>
        <dbReference type="Rhea" id="RHEA-COMP:10747"/>
        <dbReference type="Rhea" id="RHEA-COMP:10748"/>
        <dbReference type="ChEBI" id="CHEBI:83833"/>
        <dbReference type="ChEBI" id="CHEBI:83834"/>
        <dbReference type="EC" id="5.2.1.8"/>
    </reaction>
</comment>
<evidence type="ECO:0000256" key="6">
    <source>
        <dbReference type="SAM" id="MobiDB-lite"/>
    </source>
</evidence>
<dbReference type="InterPro" id="IPR011990">
    <property type="entry name" value="TPR-like_helical_dom_sf"/>
</dbReference>
<protein>
    <recommendedName>
        <fullName evidence="2">peptidylprolyl isomerase</fullName>
        <ecNumber evidence="2">5.2.1.8</ecNumber>
    </recommendedName>
</protein>
<sequence>MAATSFEEDEARRQKEVIEQTSFDLDNLNQDGIVEMMIDEKEEIRRTPAMDLAAQIVASAESIKSVGSDYVKKNLWREAIAEYDKALELLSKEKSKISADYESELLAEKCELACRNNKALCALKLMDWSLAKLFCAEGLQVQERAKVPDASSKAKLLFRRGQAQLGNGEARNAVDSMAQALEIEEQLLGVSSKDATIKSTNSDKQRVTTIAAIKRELQKARKLAKAEDQRTKENFKGARGFLQGGKGVPKLTDTKTERKEILEEAMNNVLKSLFEDKDLEIQKACIMRQISSLSKLSKPNDLNGQTKYYFVRGFMEFLAGETMNENQNVPNEHYQKAASHLDMCWARRSEMATARFGVRNDEEEDPLFVHLDLDEDSECFFPIGKICAIETTGHSMLRANQYDPARAYLIAFAQLATANPIAALHNLPDGFLLEKGLPKMDDKQRRAHRWKYRSHEKRAIFDAYVAIASASRRIDDRDMALDAALKALNIAETHEHKRAAHNNLAFLYGSKWSQYGEPTSQDQDLALLHSSLSQCFQALHEEEQRKKDEPPPGASDLPETDDAIQDEAVLDPQDNDVPMPDISF</sequence>
<dbReference type="EC" id="5.2.1.8" evidence="2"/>
<feature type="compositionally biased region" description="Acidic residues" evidence="6">
    <location>
        <begin position="558"/>
        <end position="569"/>
    </location>
</feature>
<dbReference type="PANTHER" id="PTHR46512">
    <property type="entry name" value="PEPTIDYLPROLYL ISOMERASE"/>
    <property type="match status" value="1"/>
</dbReference>
<evidence type="ECO:0000256" key="2">
    <source>
        <dbReference type="ARBA" id="ARBA00013194"/>
    </source>
</evidence>
<feature type="compositionally biased region" description="Basic and acidic residues" evidence="6">
    <location>
        <begin position="540"/>
        <end position="550"/>
    </location>
</feature>
<gene>
    <name evidence="7" type="ORF">ALAG00032_LOCUS1100</name>
</gene>
<reference evidence="7" key="1">
    <citation type="submission" date="2021-01" db="EMBL/GenBank/DDBJ databases">
        <authorList>
            <person name="Corre E."/>
            <person name="Pelletier E."/>
            <person name="Niang G."/>
            <person name="Scheremetjew M."/>
            <person name="Finn R."/>
            <person name="Kale V."/>
            <person name="Holt S."/>
            <person name="Cochrane G."/>
            <person name="Meng A."/>
            <person name="Brown T."/>
            <person name="Cohen L."/>
        </authorList>
    </citation>
    <scope>NUCLEOTIDE SEQUENCE</scope>
    <source>
        <strain evidence="7">CCMP1510</strain>
    </source>
</reference>
<evidence type="ECO:0000256" key="5">
    <source>
        <dbReference type="PROSITE-ProRule" id="PRU00339"/>
    </source>
</evidence>
<accession>A0A7S3JNW6</accession>
<dbReference type="Gene3D" id="1.25.40.10">
    <property type="entry name" value="Tetratricopeptide repeat domain"/>
    <property type="match status" value="1"/>
</dbReference>
<evidence type="ECO:0000256" key="4">
    <source>
        <dbReference type="ARBA" id="ARBA00023235"/>
    </source>
</evidence>
<name>A0A7S3JNW6_9STRA</name>
<keyword evidence="4" id="KW-0413">Isomerase</keyword>
<evidence type="ECO:0000313" key="7">
    <source>
        <dbReference type="EMBL" id="CAE0360370.1"/>
    </source>
</evidence>